<dbReference type="RefSeq" id="WP_021711850.1">
    <property type="nucleotide sequence ID" value="NZ_BATL01000127.1"/>
</dbReference>
<dbReference type="PANTHER" id="PTHR42678:SF34">
    <property type="entry name" value="OS04G0183300 PROTEIN"/>
    <property type="match status" value="1"/>
</dbReference>
<proteinExistence type="predicted"/>
<dbReference type="InterPro" id="IPR023631">
    <property type="entry name" value="Amidase_dom"/>
</dbReference>
<organism evidence="2 3">
    <name type="scientific">Vibrio azureus NBRC 104587</name>
    <dbReference type="NCBI Taxonomy" id="1219077"/>
    <lineage>
        <taxon>Bacteria</taxon>
        <taxon>Pseudomonadati</taxon>
        <taxon>Pseudomonadota</taxon>
        <taxon>Gammaproteobacteria</taxon>
        <taxon>Vibrionales</taxon>
        <taxon>Vibrionaceae</taxon>
        <taxon>Vibrio</taxon>
    </lineage>
</organism>
<gene>
    <name evidence="2" type="ORF">VAZ01S_127_00010</name>
</gene>
<feature type="domain" description="Amidase" evidence="1">
    <location>
        <begin position="49"/>
        <end position="496"/>
    </location>
</feature>
<name>U3CIP7_9VIBR</name>
<dbReference type="Gene3D" id="3.90.1300.10">
    <property type="entry name" value="Amidase signature (AS) domain"/>
    <property type="match status" value="1"/>
</dbReference>
<evidence type="ECO:0000313" key="2">
    <source>
        <dbReference type="EMBL" id="GAD78118.1"/>
    </source>
</evidence>
<dbReference type="SUPFAM" id="SSF75304">
    <property type="entry name" value="Amidase signature (AS) enzymes"/>
    <property type="match status" value="1"/>
</dbReference>
<keyword evidence="3" id="KW-1185">Reference proteome</keyword>
<evidence type="ECO:0000259" key="1">
    <source>
        <dbReference type="Pfam" id="PF01425"/>
    </source>
</evidence>
<evidence type="ECO:0000313" key="3">
    <source>
        <dbReference type="Proteomes" id="UP000016567"/>
    </source>
</evidence>
<dbReference type="Proteomes" id="UP000016567">
    <property type="component" value="Unassembled WGS sequence"/>
</dbReference>
<dbReference type="PANTHER" id="PTHR42678">
    <property type="entry name" value="AMIDASE"/>
    <property type="match status" value="1"/>
</dbReference>
<dbReference type="EMBL" id="BATL01000127">
    <property type="protein sequence ID" value="GAD78118.1"/>
    <property type="molecule type" value="Genomic_DNA"/>
</dbReference>
<dbReference type="InterPro" id="IPR036928">
    <property type="entry name" value="AS_sf"/>
</dbReference>
<sequence>MLNYSIPKYIIFIISFVFSHSVIAIDLDNATLNDIHIALKNGKITSEQLVESYIERIEKNKALNAVVSIDDSALENANKWDKSGNKNSILGGIPFLVKDNYNVINQPNTAGSIALQDNIAKYDAKVVELLKQQGAIVLGRTNMSELAASYGRFGYSSLAGQTLNPLNLQRDPSGSSSGSASAVAAHLAPFALGTDTTGSIRGPASVTGLIGYRPSMGLTSRTGVVPLSLTFDTIGPLVSSVEDLAIIMDIIAVEDPSDQASVFYYSTQSAPNFTRSLNEATLKNKRLGYINNYAGANDEVDAIIEQSILKIKDQGAEVIELSLPKEMASIGAPVSSFIIAAEFKPQLETHLRTNNTTISLSEMIKKLKADKQNPHPINPKRLAALEQNMLNHDANSSRYISLLNQQLPLMRAKLDSIKKQYRLDGFVFSTRPCPAAPLPSIVEDSYQCQSQDLLEAGYIASMLGYPEISIPAGVTQSNIPVSLSFLGGFAQDVEMLQLGHAFEKLAHFSVENCLDPNNLKMP</sequence>
<comment type="caution">
    <text evidence="2">The sequence shown here is derived from an EMBL/GenBank/DDBJ whole genome shotgun (WGS) entry which is preliminary data.</text>
</comment>
<feature type="non-terminal residue" evidence="2">
    <location>
        <position position="522"/>
    </location>
</feature>
<dbReference type="eggNOG" id="COG0154">
    <property type="taxonomic scope" value="Bacteria"/>
</dbReference>
<reference evidence="2 3" key="1">
    <citation type="submission" date="2013-09" db="EMBL/GenBank/DDBJ databases">
        <title>Whole genome shotgun sequence of Vibrio azureus NBRC 104587.</title>
        <authorList>
            <person name="Isaki S."/>
            <person name="Hosoyama A."/>
            <person name="Numata M."/>
            <person name="Hashimoto M."/>
            <person name="Hosoyama Y."/>
            <person name="Tsuchikane K."/>
            <person name="Noguchi M."/>
            <person name="Hirakata S."/>
            <person name="Ichikawa N."/>
            <person name="Ohji S."/>
            <person name="Yamazoe A."/>
            <person name="Fujita N."/>
        </authorList>
    </citation>
    <scope>NUCLEOTIDE SEQUENCE [LARGE SCALE GENOMIC DNA]</scope>
    <source>
        <strain evidence="2 3">NBRC 104587</strain>
    </source>
</reference>
<protein>
    <submittedName>
        <fullName evidence="2">Putative amidase</fullName>
    </submittedName>
</protein>
<dbReference type="STRING" id="1219077.VAZ01S_127_00010"/>
<accession>U3CIP7</accession>
<dbReference type="Pfam" id="PF01425">
    <property type="entry name" value="Amidase"/>
    <property type="match status" value="1"/>
</dbReference>
<dbReference type="AlphaFoldDB" id="U3CIP7"/>